<organism evidence="3 4">
    <name type="scientific">Platysternon megacephalum</name>
    <name type="common">big-headed turtle</name>
    <dbReference type="NCBI Taxonomy" id="55544"/>
    <lineage>
        <taxon>Eukaryota</taxon>
        <taxon>Metazoa</taxon>
        <taxon>Chordata</taxon>
        <taxon>Craniata</taxon>
        <taxon>Vertebrata</taxon>
        <taxon>Euteleostomi</taxon>
        <taxon>Archelosauria</taxon>
        <taxon>Testudinata</taxon>
        <taxon>Testudines</taxon>
        <taxon>Cryptodira</taxon>
        <taxon>Durocryptodira</taxon>
        <taxon>Testudinoidea</taxon>
        <taxon>Platysternidae</taxon>
        <taxon>Platysternon</taxon>
    </lineage>
</organism>
<dbReference type="Proteomes" id="UP000297703">
    <property type="component" value="Unassembled WGS sequence"/>
</dbReference>
<dbReference type="GO" id="GO:0032991">
    <property type="term" value="C:protein-containing complex"/>
    <property type="evidence" value="ECO:0007669"/>
    <property type="project" value="TreeGrafter"/>
</dbReference>
<proteinExistence type="predicted"/>
<keyword evidence="1" id="KW-0732">Signal</keyword>
<dbReference type="Pfam" id="PF00021">
    <property type="entry name" value="UPAR_LY6"/>
    <property type="match status" value="1"/>
</dbReference>
<dbReference type="PANTHER" id="PTHR32149:SF2">
    <property type="entry name" value="LYMPHOCYTE ANTIGEN 6 COMPLEX LOCUS PROTEIN G6C"/>
    <property type="match status" value="1"/>
</dbReference>
<evidence type="ECO:0000313" key="3">
    <source>
        <dbReference type="EMBL" id="TFJ96208.1"/>
    </source>
</evidence>
<reference evidence="3 4" key="2">
    <citation type="submission" date="2019-04" db="EMBL/GenBank/DDBJ databases">
        <title>The genome sequence of big-headed turtle.</title>
        <authorList>
            <person name="Gong S."/>
        </authorList>
    </citation>
    <scope>NUCLEOTIDE SEQUENCE [LARGE SCALE GENOMIC DNA]</scope>
    <source>
        <strain evidence="3">DO16091913</strain>
        <tissue evidence="3">Muscle</tissue>
    </source>
</reference>
<feature type="domain" description="UPAR/Ly6" evidence="2">
    <location>
        <begin position="19"/>
        <end position="100"/>
    </location>
</feature>
<keyword evidence="4" id="KW-1185">Reference proteome</keyword>
<reference evidence="3 4" key="1">
    <citation type="submission" date="2019-04" db="EMBL/GenBank/DDBJ databases">
        <title>Draft genome of the big-headed turtle Platysternon megacephalum.</title>
        <authorList>
            <person name="Gong S."/>
        </authorList>
    </citation>
    <scope>NUCLEOTIDE SEQUENCE [LARGE SCALE GENOMIC DNA]</scope>
    <source>
        <strain evidence="3">DO16091913</strain>
        <tissue evidence="3">Muscle</tissue>
    </source>
</reference>
<evidence type="ECO:0000256" key="1">
    <source>
        <dbReference type="SAM" id="SignalP"/>
    </source>
</evidence>
<dbReference type="OrthoDB" id="5962859at2759"/>
<accession>A0A4D9DGW4</accession>
<evidence type="ECO:0000313" key="4">
    <source>
        <dbReference type="Proteomes" id="UP000297703"/>
    </source>
</evidence>
<dbReference type="InterPro" id="IPR016054">
    <property type="entry name" value="LY6_UPA_recep-like"/>
</dbReference>
<sequence length="125" mass="13626">MSKVLLLGVSLLLCCALAHGLVCRVCKFQVGALCFHSRSPCTAERQQVCETTKAYIGKVPLFSKYGCSRTRETCNMTEQKDTVFEVSYNRTCCETDLCNAAGPTRAAGLPLLSGLGALLGWWLLK</sequence>
<gene>
    <name evidence="3" type="ORF">DR999_PMT22020</name>
</gene>
<comment type="caution">
    <text evidence="3">The sequence shown here is derived from an EMBL/GenBank/DDBJ whole genome shotgun (WGS) entry which is preliminary data.</text>
</comment>
<dbReference type="AlphaFoldDB" id="A0A4D9DGW4"/>
<feature type="signal peptide" evidence="1">
    <location>
        <begin position="1"/>
        <end position="20"/>
    </location>
</feature>
<feature type="chain" id="PRO_5020040613" evidence="1">
    <location>
        <begin position="21"/>
        <end position="125"/>
    </location>
</feature>
<protein>
    <submittedName>
        <fullName evidence="3">Lymphocyte antigen 6 complex locus protein G6c</fullName>
    </submittedName>
</protein>
<dbReference type="InterPro" id="IPR039237">
    <property type="entry name" value="LY6G6C"/>
</dbReference>
<name>A0A4D9DGW4_9SAUR</name>
<dbReference type="SUPFAM" id="SSF57302">
    <property type="entry name" value="Snake toxin-like"/>
    <property type="match status" value="1"/>
</dbReference>
<dbReference type="GO" id="GO:0009897">
    <property type="term" value="C:external side of plasma membrane"/>
    <property type="evidence" value="ECO:0007669"/>
    <property type="project" value="TreeGrafter"/>
</dbReference>
<dbReference type="PANTHER" id="PTHR32149">
    <property type="entry name" value="LYMPHOCYTE ANTIGEN 6 COMPLEX LOCUS PROTEIN G6C"/>
    <property type="match status" value="1"/>
</dbReference>
<dbReference type="InterPro" id="IPR045860">
    <property type="entry name" value="Snake_toxin-like_sf"/>
</dbReference>
<dbReference type="GO" id="GO:0030154">
    <property type="term" value="P:cell differentiation"/>
    <property type="evidence" value="ECO:0007669"/>
    <property type="project" value="UniProtKB-ARBA"/>
</dbReference>
<evidence type="ECO:0000259" key="2">
    <source>
        <dbReference type="Pfam" id="PF00021"/>
    </source>
</evidence>
<dbReference type="EMBL" id="QXTE01000742">
    <property type="protein sequence ID" value="TFJ96208.1"/>
    <property type="molecule type" value="Genomic_DNA"/>
</dbReference>